<comment type="caution">
    <text evidence="3">The sequence shown here is derived from an EMBL/GenBank/DDBJ whole genome shotgun (WGS) entry which is preliminary data.</text>
</comment>
<dbReference type="PANTHER" id="PTHR13954:SF6">
    <property type="entry name" value="NON-SPECIFIC SERINE_THREONINE PROTEIN KINASE"/>
    <property type="match status" value="1"/>
</dbReference>
<dbReference type="Pfam" id="PF12796">
    <property type="entry name" value="Ank_2"/>
    <property type="match status" value="1"/>
</dbReference>
<dbReference type="InterPro" id="IPR002110">
    <property type="entry name" value="Ankyrin_rpt"/>
</dbReference>
<dbReference type="SMART" id="SM00248">
    <property type="entry name" value="ANK"/>
    <property type="match status" value="5"/>
</dbReference>
<evidence type="ECO:0000313" key="3">
    <source>
        <dbReference type="EMBL" id="KAK4011270.1"/>
    </source>
</evidence>
<evidence type="ECO:0000259" key="2">
    <source>
        <dbReference type="PROSITE" id="PS50011"/>
    </source>
</evidence>
<dbReference type="PROSITE" id="PS50088">
    <property type="entry name" value="ANK_REPEAT"/>
    <property type="match status" value="2"/>
</dbReference>
<dbReference type="PANTHER" id="PTHR13954">
    <property type="entry name" value="IRE1-RELATED"/>
    <property type="match status" value="1"/>
</dbReference>
<dbReference type="InterPro" id="IPR045133">
    <property type="entry name" value="IRE1/2-like"/>
</dbReference>
<dbReference type="SUPFAM" id="SSF48403">
    <property type="entry name" value="Ankyrin repeat"/>
    <property type="match status" value="1"/>
</dbReference>
<dbReference type="SUPFAM" id="SSF56112">
    <property type="entry name" value="Protein kinase-like (PK-like)"/>
    <property type="match status" value="1"/>
</dbReference>
<feature type="repeat" description="ANK" evidence="1">
    <location>
        <begin position="484"/>
        <end position="520"/>
    </location>
</feature>
<sequence>MLKNVTATFHRLTDNLVISKRFWLASQRCPASNYVFSHSAKSSFHRSYDLRPTPMKMDSPSSSSRAGNVHDIQFDRLHIVGEDGCSSVLRGTLSGQSVAIKGIEVTRGTDQTTDNELQILQQLNHPNVVKLVNCEHYKKFMFYAFERCDASLAQLFLKSDDPKKYDGPMPHHIDALLQLASGLEHIHSKNLVYGDIQPENVLISVGSRYLYGKYICISRWDNSDAGQDETILKWANVGQTRNVSERGKRKTNQVGGNNAWLAPELQLTRKRERDVEENNCKETAKSDVFALGLVFGSLFLNGEHLYGSLENENEIFQNIIKENPINMQKIDGKLRDCYENELLKKILENDPGKRMTSTQVVSQLKAIKEKLTEKEEELRQLCARDSSSGLIEKINDLIQLGIDVNAKDWHRQNALHCLCENNSNSILIDAIQLLIQLGIDVNAKDWQGQNALHLLCCNNSNSNLLDAIRLFIQLGIDVNVKDKRGGNALHFLCWNNSNSNLLDAIQLLIQLGFDVNAKDNNERNALHYLCWNNSNSNLIDTIRLLIQLGIDVNAKIYDGRNALHLLCENSNNGNLIDAIRLFIQLGIPVVSDGHDAWYILRNNFYIENKDEMLKLLDEAAVV</sequence>
<accession>A0ABQ9ZEC5</accession>
<dbReference type="Gene3D" id="3.30.200.20">
    <property type="entry name" value="Phosphorylase Kinase, domain 1"/>
    <property type="match status" value="1"/>
</dbReference>
<keyword evidence="1" id="KW-0040">ANK repeat</keyword>
<evidence type="ECO:0000313" key="4">
    <source>
        <dbReference type="Proteomes" id="UP001234178"/>
    </source>
</evidence>
<protein>
    <recommendedName>
        <fullName evidence="2">Protein kinase domain-containing protein</fullName>
    </recommendedName>
</protein>
<dbReference type="InterPro" id="IPR011009">
    <property type="entry name" value="Kinase-like_dom_sf"/>
</dbReference>
<gene>
    <name evidence="3" type="ORF">OUZ56_020383</name>
</gene>
<dbReference type="Gene3D" id="1.10.510.10">
    <property type="entry name" value="Transferase(Phosphotransferase) domain 1"/>
    <property type="match status" value="1"/>
</dbReference>
<keyword evidence="4" id="KW-1185">Reference proteome</keyword>
<feature type="domain" description="Protein kinase" evidence="2">
    <location>
        <begin position="74"/>
        <end position="367"/>
    </location>
</feature>
<dbReference type="Pfam" id="PF00023">
    <property type="entry name" value="Ank"/>
    <property type="match status" value="1"/>
</dbReference>
<organism evidence="3 4">
    <name type="scientific">Daphnia magna</name>
    <dbReference type="NCBI Taxonomy" id="35525"/>
    <lineage>
        <taxon>Eukaryota</taxon>
        <taxon>Metazoa</taxon>
        <taxon>Ecdysozoa</taxon>
        <taxon>Arthropoda</taxon>
        <taxon>Crustacea</taxon>
        <taxon>Branchiopoda</taxon>
        <taxon>Diplostraca</taxon>
        <taxon>Cladocera</taxon>
        <taxon>Anomopoda</taxon>
        <taxon>Daphniidae</taxon>
        <taxon>Daphnia</taxon>
    </lineage>
</organism>
<feature type="repeat" description="ANK" evidence="1">
    <location>
        <begin position="447"/>
        <end position="483"/>
    </location>
</feature>
<proteinExistence type="predicted"/>
<dbReference type="Gene3D" id="1.25.40.20">
    <property type="entry name" value="Ankyrin repeat-containing domain"/>
    <property type="match status" value="2"/>
</dbReference>
<dbReference type="Pfam" id="PF00069">
    <property type="entry name" value="Pkinase"/>
    <property type="match status" value="1"/>
</dbReference>
<dbReference type="InterPro" id="IPR036770">
    <property type="entry name" value="Ankyrin_rpt-contain_sf"/>
</dbReference>
<name>A0ABQ9ZEC5_9CRUS</name>
<evidence type="ECO:0000256" key="1">
    <source>
        <dbReference type="PROSITE-ProRule" id="PRU00023"/>
    </source>
</evidence>
<dbReference type="EMBL" id="JAOYFB010000003">
    <property type="protein sequence ID" value="KAK4011270.1"/>
    <property type="molecule type" value="Genomic_DNA"/>
</dbReference>
<dbReference type="InterPro" id="IPR000719">
    <property type="entry name" value="Prot_kinase_dom"/>
</dbReference>
<dbReference type="Proteomes" id="UP001234178">
    <property type="component" value="Unassembled WGS sequence"/>
</dbReference>
<dbReference type="PROSITE" id="PS50011">
    <property type="entry name" value="PROTEIN_KINASE_DOM"/>
    <property type="match status" value="1"/>
</dbReference>
<reference evidence="3 4" key="1">
    <citation type="journal article" date="2023" name="Nucleic Acids Res.">
        <title>The hologenome of Daphnia magna reveals possible DNA methylation and microbiome-mediated evolution of the host genome.</title>
        <authorList>
            <person name="Chaturvedi A."/>
            <person name="Li X."/>
            <person name="Dhandapani V."/>
            <person name="Marshall H."/>
            <person name="Kissane S."/>
            <person name="Cuenca-Cambronero M."/>
            <person name="Asole G."/>
            <person name="Calvet F."/>
            <person name="Ruiz-Romero M."/>
            <person name="Marangio P."/>
            <person name="Guigo R."/>
            <person name="Rago D."/>
            <person name="Mirbahai L."/>
            <person name="Eastwood N."/>
            <person name="Colbourne J.K."/>
            <person name="Zhou J."/>
            <person name="Mallon E."/>
            <person name="Orsini L."/>
        </authorList>
    </citation>
    <scope>NUCLEOTIDE SEQUENCE [LARGE SCALE GENOMIC DNA]</scope>
    <source>
        <strain evidence="3">LRV0_1</strain>
    </source>
</reference>